<name>A0A4S8RAQ3_9HELO</name>
<proteinExistence type="predicted"/>
<dbReference type="Proteomes" id="UP000308671">
    <property type="component" value="Unassembled WGS sequence"/>
</dbReference>
<evidence type="ECO:0000313" key="1">
    <source>
        <dbReference type="EMBL" id="THV55128.1"/>
    </source>
</evidence>
<evidence type="ECO:0000313" key="2">
    <source>
        <dbReference type="Proteomes" id="UP000308671"/>
    </source>
</evidence>
<gene>
    <name evidence="1" type="ORF">BGAL_0013g00130</name>
</gene>
<reference evidence="1 2" key="1">
    <citation type="submission" date="2017-12" db="EMBL/GenBank/DDBJ databases">
        <title>Comparative genomics of Botrytis spp.</title>
        <authorList>
            <person name="Valero-Jimenez C.A."/>
            <person name="Tapia P."/>
            <person name="Veloso J."/>
            <person name="Silva-Moreno E."/>
            <person name="Staats M."/>
            <person name="Valdes J.H."/>
            <person name="Van Kan J.A.L."/>
        </authorList>
    </citation>
    <scope>NUCLEOTIDE SEQUENCE [LARGE SCALE GENOMIC DNA]</scope>
    <source>
        <strain evidence="1 2">MUCL435</strain>
    </source>
</reference>
<keyword evidence="2" id="KW-1185">Reference proteome</keyword>
<dbReference type="EMBL" id="PQXL01000013">
    <property type="protein sequence ID" value="THV55128.1"/>
    <property type="molecule type" value="Genomic_DNA"/>
</dbReference>
<organism evidence="1 2">
    <name type="scientific">Botrytis galanthina</name>
    <dbReference type="NCBI Taxonomy" id="278940"/>
    <lineage>
        <taxon>Eukaryota</taxon>
        <taxon>Fungi</taxon>
        <taxon>Dikarya</taxon>
        <taxon>Ascomycota</taxon>
        <taxon>Pezizomycotina</taxon>
        <taxon>Leotiomycetes</taxon>
        <taxon>Helotiales</taxon>
        <taxon>Sclerotiniaceae</taxon>
        <taxon>Botrytis</taxon>
    </lineage>
</organism>
<protein>
    <submittedName>
        <fullName evidence="1">Uncharacterized protein</fullName>
    </submittedName>
</protein>
<dbReference type="AlphaFoldDB" id="A0A4S8RAQ3"/>
<comment type="caution">
    <text evidence="1">The sequence shown here is derived from an EMBL/GenBank/DDBJ whole genome shotgun (WGS) entry which is preliminary data.</text>
</comment>
<accession>A0A4S8RAQ3</accession>
<sequence length="69" mass="7699">MAKSPGFEEISILAIIMHQKLTNSWKLTFGEVNATPPSAQRPYGQMKLFPVGERYESVNGEPDSSSYVH</sequence>